<dbReference type="InterPro" id="IPR016161">
    <property type="entry name" value="Ald_DH/histidinol_DH"/>
</dbReference>
<dbReference type="EMBL" id="UINC01006782">
    <property type="protein sequence ID" value="SVA29601.1"/>
    <property type="molecule type" value="Genomic_DNA"/>
</dbReference>
<evidence type="ECO:0000313" key="2">
    <source>
        <dbReference type="EMBL" id="SVA29601.1"/>
    </source>
</evidence>
<dbReference type="Pfam" id="PF00171">
    <property type="entry name" value="Aldedh"/>
    <property type="match status" value="1"/>
</dbReference>
<dbReference type="GO" id="GO:0016620">
    <property type="term" value="F:oxidoreductase activity, acting on the aldehyde or oxo group of donors, NAD or NADP as acceptor"/>
    <property type="evidence" value="ECO:0007669"/>
    <property type="project" value="InterPro"/>
</dbReference>
<dbReference type="InterPro" id="IPR016162">
    <property type="entry name" value="Ald_DH_N"/>
</dbReference>
<organism evidence="2">
    <name type="scientific">marine metagenome</name>
    <dbReference type="NCBI Taxonomy" id="408172"/>
    <lineage>
        <taxon>unclassified sequences</taxon>
        <taxon>metagenomes</taxon>
        <taxon>ecological metagenomes</taxon>
    </lineage>
</organism>
<dbReference type="CDD" id="cd07122">
    <property type="entry name" value="ALDH_F20_ACDH"/>
    <property type="match status" value="1"/>
</dbReference>
<feature type="domain" description="Aldehyde dehydrogenase" evidence="1">
    <location>
        <begin position="4"/>
        <end position="399"/>
    </location>
</feature>
<dbReference type="PANTHER" id="PTHR11699">
    <property type="entry name" value="ALDEHYDE DEHYDROGENASE-RELATED"/>
    <property type="match status" value="1"/>
</dbReference>
<dbReference type="InterPro" id="IPR016163">
    <property type="entry name" value="Ald_DH_C"/>
</dbReference>
<reference evidence="2" key="1">
    <citation type="submission" date="2018-05" db="EMBL/GenBank/DDBJ databases">
        <authorList>
            <person name="Lanie J.A."/>
            <person name="Ng W.-L."/>
            <person name="Kazmierczak K.M."/>
            <person name="Andrzejewski T.M."/>
            <person name="Davidsen T.M."/>
            <person name="Wayne K.J."/>
            <person name="Tettelin H."/>
            <person name="Glass J.I."/>
            <person name="Rusch D."/>
            <person name="Podicherti R."/>
            <person name="Tsui H.-C.T."/>
            <person name="Winkler M.E."/>
        </authorList>
    </citation>
    <scope>NUCLEOTIDE SEQUENCE</scope>
</reference>
<dbReference type="NCBIfam" id="NF047625">
    <property type="entry name" value="AcylSulfactDhSauS"/>
    <property type="match status" value="1"/>
</dbReference>
<dbReference type="AlphaFoldDB" id="A0A381UPB7"/>
<name>A0A381UPB7_9ZZZZ</name>
<sequence length="466" mass="50335">MSQSPVEKVVIQARTAQAQFELSGQEVVDELVVGLAWAILEPETNHSLAEQAVRDTGLGDVEDKIIKNHRKTLGLLRDLKNAPSAGIIRELPKQGLVEIARPVGVVGAVTPSTNPIATPLNKTLNAIKGRNAIILAPSPKGDAVCQRVVDLLQKVLLSLGHPEHLIQKLPTPVSKYDTQELMQLVDLVVVTGSQNNVRAAYSSGTPAIGVGAGNVSSVIDETADIISAAQKITASKTFDNATSCSSENSIVIVDAVFDKTIAALEAEGGTLLNPVEKQKLQNTLWMQGRLNPDLIAKSAQVIAGAIELQRPEMNQVKILMVEETGTGCEYPFSGEKLCPVLTVYRASNFEAACQQVRKVYDYQGKGHSVGLHSQDESRPLKMGLSLPACRVIVNQAHCFATGGNFDNGMPFSLSMGCGTWGDNSVSDNLNYRHYLNIVRIVRPITPVEPSDEEIFGEFWAKHGRYK</sequence>
<dbReference type="Gene3D" id="3.40.309.10">
    <property type="entry name" value="Aldehyde Dehydrogenase, Chain A, domain 2"/>
    <property type="match status" value="1"/>
</dbReference>
<evidence type="ECO:0000259" key="1">
    <source>
        <dbReference type="Pfam" id="PF00171"/>
    </source>
</evidence>
<accession>A0A381UPB7</accession>
<dbReference type="Gene3D" id="3.40.605.10">
    <property type="entry name" value="Aldehyde Dehydrogenase, Chain A, domain 1"/>
    <property type="match status" value="1"/>
</dbReference>
<dbReference type="SUPFAM" id="SSF53720">
    <property type="entry name" value="ALDH-like"/>
    <property type="match status" value="1"/>
</dbReference>
<dbReference type="InterPro" id="IPR015590">
    <property type="entry name" value="Aldehyde_DH_dom"/>
</dbReference>
<gene>
    <name evidence="2" type="ORF">METZ01_LOCUS82455</name>
</gene>
<protein>
    <recommendedName>
        <fullName evidence="1">Aldehyde dehydrogenase domain-containing protein</fullName>
    </recommendedName>
</protein>
<proteinExistence type="predicted"/>